<dbReference type="RefSeq" id="XP_040741222.1">
    <property type="nucleotide sequence ID" value="XM_040885719.1"/>
</dbReference>
<accession>A0A1Y1W1B2</accession>
<reference evidence="1 2" key="1">
    <citation type="submission" date="2016-07" db="EMBL/GenBank/DDBJ databases">
        <title>Pervasive Adenine N6-methylation of Active Genes in Fungi.</title>
        <authorList>
            <consortium name="DOE Joint Genome Institute"/>
            <person name="Mondo S.J."/>
            <person name="Dannebaum R.O."/>
            <person name="Kuo R.C."/>
            <person name="Labutti K."/>
            <person name="Haridas S."/>
            <person name="Kuo A."/>
            <person name="Salamov A."/>
            <person name="Ahrendt S.R."/>
            <person name="Lipzen A."/>
            <person name="Sullivan W."/>
            <person name="Andreopoulos W.B."/>
            <person name="Clum A."/>
            <person name="Lindquist E."/>
            <person name="Daum C."/>
            <person name="Ramamoorthy G.K."/>
            <person name="Gryganskyi A."/>
            <person name="Culley D."/>
            <person name="Magnuson J.K."/>
            <person name="James T.Y."/>
            <person name="O'Malley M.A."/>
            <person name="Stajich J.E."/>
            <person name="Spatafora J.W."/>
            <person name="Visel A."/>
            <person name="Grigoriev I.V."/>
        </authorList>
    </citation>
    <scope>NUCLEOTIDE SEQUENCE [LARGE SCALE GENOMIC DNA]</scope>
    <source>
        <strain evidence="1 2">ATCC 12442</strain>
    </source>
</reference>
<dbReference type="InterPro" id="IPR050667">
    <property type="entry name" value="PPR-containing_protein"/>
</dbReference>
<protein>
    <recommendedName>
        <fullName evidence="3">Pentacotripeptide-repeat region of PRORP domain-containing protein</fullName>
    </recommendedName>
</protein>
<evidence type="ECO:0008006" key="3">
    <source>
        <dbReference type="Google" id="ProtNLM"/>
    </source>
</evidence>
<organism evidence="1 2">
    <name type="scientific">Linderina pennispora</name>
    <dbReference type="NCBI Taxonomy" id="61395"/>
    <lineage>
        <taxon>Eukaryota</taxon>
        <taxon>Fungi</taxon>
        <taxon>Fungi incertae sedis</taxon>
        <taxon>Zoopagomycota</taxon>
        <taxon>Kickxellomycotina</taxon>
        <taxon>Kickxellomycetes</taxon>
        <taxon>Kickxellales</taxon>
        <taxon>Kickxellaceae</taxon>
        <taxon>Linderina</taxon>
    </lineage>
</organism>
<comment type="caution">
    <text evidence="1">The sequence shown here is derived from an EMBL/GenBank/DDBJ whole genome shotgun (WGS) entry which is preliminary data.</text>
</comment>
<dbReference type="Proteomes" id="UP000193922">
    <property type="component" value="Unassembled WGS sequence"/>
</dbReference>
<dbReference type="PANTHER" id="PTHR47939">
    <property type="entry name" value="MEMBRANE-ASSOCIATED SALT-INDUCIBLE PROTEIN-LIKE"/>
    <property type="match status" value="1"/>
</dbReference>
<dbReference type="Gene3D" id="1.25.40.10">
    <property type="entry name" value="Tetratricopeptide repeat domain"/>
    <property type="match status" value="1"/>
</dbReference>
<dbReference type="GeneID" id="63802367"/>
<dbReference type="OrthoDB" id="185373at2759"/>
<sequence length="791" mass="89717">MWDAVIPMSKHKRFRNGMRGSELQRLMHRLQRVCHGQIASSEVAVGRWIDTLPKVPADMKRLQRIEAAIDNSVKRLDTHSRLQRELVLTHIKVLDVRSEIARNKHTGSKSGQYRRRSLHWRGSGELRDTRVALIAKAFHANCPGLLLNLLLDWNTGETLVSEYFLDRICAQFLDTPERIEESFTASRLIIQQRRPQRCRGGGKAHQHGSKDTLWQMDNIDCAIVALDNLAKVEQRTGEDVMISSLAVKLMDCCQAFNQTPKAKRVFHRHIELLKRNPAAYNILLIPEANAYNMSEVVSLLRLMKHNGAIPDPATWTAIIYGMFRNGRAFQAMKLFSLHLEFLPRKAGGAGGEMFMSESNIWQDWYAQPSSRYEIPSFITNWIRALANEYHESRSADRVVRRGKRTDITPWLPTLATHKLMLKSLGKHGTTAALTKYVQHLKSVWPQYSQYADWNMQLGESKGIRAIERIMHSHLAQRMPEIRSVYGLYPVVDTDNTATAGYYAHVDEMMDLAKRRPSNIDGGKSTVSKVPERVIFNKSLNAYATEGDMRTILHHMRRFPMLNDIASWTEVVRCVCTQIVGDPGNELLLYPQLLGDNGKDLSWVAVLFRLAKELSARGIDFNNVTFGVIVQTAMCLNDFKAVGQIIDFMAHNSTTRFNVDMLKMVIGGSSTPFEIKQSLVKSMLGIDRHQPGSSKNGGISFGVSTIKPDRRLLSLLVASVRTAWDMRLLRDLADTFELEYDIKMAGSDYAKLLTVCRENQLDLAARVWIDRMVASHTPISGKLAELLAVLRL</sequence>
<keyword evidence="2" id="KW-1185">Reference proteome</keyword>
<proteinExistence type="predicted"/>
<evidence type="ECO:0000313" key="1">
    <source>
        <dbReference type="EMBL" id="ORX67300.1"/>
    </source>
</evidence>
<dbReference type="InterPro" id="IPR011990">
    <property type="entry name" value="TPR-like_helical_dom_sf"/>
</dbReference>
<name>A0A1Y1W1B2_9FUNG</name>
<gene>
    <name evidence="1" type="ORF">DL89DRAFT_259798</name>
</gene>
<evidence type="ECO:0000313" key="2">
    <source>
        <dbReference type="Proteomes" id="UP000193922"/>
    </source>
</evidence>
<dbReference type="PANTHER" id="PTHR47939:SF1">
    <property type="entry name" value="OS04G0684500 PROTEIN"/>
    <property type="match status" value="1"/>
</dbReference>
<dbReference type="AlphaFoldDB" id="A0A1Y1W1B2"/>
<dbReference type="EMBL" id="MCFD01000013">
    <property type="protein sequence ID" value="ORX67300.1"/>
    <property type="molecule type" value="Genomic_DNA"/>
</dbReference>